<proteinExistence type="predicted"/>
<name>A0A7W5H475_9BACT</name>
<organism evidence="2 3">
    <name type="scientific">Aporhodopirellula rubra</name>
    <dbReference type="NCBI Taxonomy" id="980271"/>
    <lineage>
        <taxon>Bacteria</taxon>
        <taxon>Pseudomonadati</taxon>
        <taxon>Planctomycetota</taxon>
        <taxon>Planctomycetia</taxon>
        <taxon>Pirellulales</taxon>
        <taxon>Pirellulaceae</taxon>
        <taxon>Aporhodopirellula</taxon>
    </lineage>
</organism>
<dbReference type="Pfam" id="PF05136">
    <property type="entry name" value="Phage_portal_2"/>
    <property type="match status" value="1"/>
</dbReference>
<feature type="region of interest" description="Disordered" evidence="1">
    <location>
        <begin position="476"/>
        <end position="500"/>
    </location>
</feature>
<evidence type="ECO:0000256" key="1">
    <source>
        <dbReference type="SAM" id="MobiDB-lite"/>
    </source>
</evidence>
<dbReference type="AlphaFoldDB" id="A0A7W5H475"/>
<keyword evidence="3" id="KW-1185">Reference proteome</keyword>
<evidence type="ECO:0000313" key="2">
    <source>
        <dbReference type="EMBL" id="MBB3205074.1"/>
    </source>
</evidence>
<accession>A0A7W5H475</accession>
<feature type="compositionally biased region" description="Basic and acidic residues" evidence="1">
    <location>
        <begin position="480"/>
        <end position="492"/>
    </location>
</feature>
<sequence length="500" mass="55910">MLKMLSGIIEQAWRGGASRSSSAPGRSPRQPFFSRLRAKYDAANTTLDNMKHWSRADGLSAAAANSTDVRRTLRNRSRYEVANNSYARGITLTLANDVVGTGPRLQMLTPDDAANRFVEAEFFAWAEAVGLAEKLRTMRLARVSDGESFGLMTSNERIDAKVKLDLRLIEADQVASPTLIADRSRYIDGIQFDADGNPLTYDVLREHPGDVTFTIDEAFDTVPAAAVLHYFRCDRPGQIRGIPDITPALPLFAQLRRFTLAVLAAAETAAEFAGILYTDAPANGEADSAEPFEPIELEKRMLLTMPGGWKMAQMKSEQPSTTYAEFKKEILNEIARCLNMPFNVAAGNSSGYNYASGRLDHQTYFKSIRVEQAQLARTVLDRILNAWLREAILIEGYLPNSLRTLDSTFQRAWMWDGFDHVDPAKEANAQKIRLSNHTTTLAIEFARQGRDWETELKQRAKELELMHQLGLSLDSNSVDTDVHEDKDDHNDQEQAVQQTT</sequence>
<dbReference type="RefSeq" id="WP_184302022.1">
    <property type="nucleotide sequence ID" value="NZ_JACHXU010000002.1"/>
</dbReference>
<reference evidence="2 3" key="1">
    <citation type="submission" date="2020-08" db="EMBL/GenBank/DDBJ databases">
        <title>Genomic Encyclopedia of Type Strains, Phase III (KMG-III): the genomes of soil and plant-associated and newly described type strains.</title>
        <authorList>
            <person name="Whitman W."/>
        </authorList>
    </citation>
    <scope>NUCLEOTIDE SEQUENCE [LARGE SCALE GENOMIC DNA]</scope>
    <source>
        <strain evidence="2 3">CECT 8075</strain>
    </source>
</reference>
<dbReference type="EMBL" id="JACHXU010000002">
    <property type="protein sequence ID" value="MBB3205074.1"/>
    <property type="molecule type" value="Genomic_DNA"/>
</dbReference>
<gene>
    <name evidence="2" type="ORF">FHS27_000841</name>
</gene>
<evidence type="ECO:0000313" key="3">
    <source>
        <dbReference type="Proteomes" id="UP000536179"/>
    </source>
</evidence>
<protein>
    <submittedName>
        <fullName evidence="2">Lambda family phage portal protein</fullName>
    </submittedName>
</protein>
<dbReference type="GO" id="GO:0019068">
    <property type="term" value="P:virion assembly"/>
    <property type="evidence" value="ECO:0007669"/>
    <property type="project" value="InterPro"/>
</dbReference>
<dbReference type="GO" id="GO:0005198">
    <property type="term" value="F:structural molecule activity"/>
    <property type="evidence" value="ECO:0007669"/>
    <property type="project" value="InterPro"/>
</dbReference>
<dbReference type="Proteomes" id="UP000536179">
    <property type="component" value="Unassembled WGS sequence"/>
</dbReference>
<comment type="caution">
    <text evidence="2">The sequence shown here is derived from an EMBL/GenBank/DDBJ whole genome shotgun (WGS) entry which is preliminary data.</text>
</comment>
<dbReference type="InterPro" id="IPR006429">
    <property type="entry name" value="Phage_lambda_portal"/>
</dbReference>